<dbReference type="InterPro" id="IPR001810">
    <property type="entry name" value="F-box_dom"/>
</dbReference>
<proteinExistence type="predicted"/>
<sequence length="654" mass="73951">MPSRERQQSPIRWKERPEQLAKLDVPLLQLPAYTVKNIVRFLDPPSLVQLAKSHAILKNMVRGAEKHWSVVYLASRSSSLMCIDHNCFDDPADTELLFSNAKIDKLKRDELARHLRPLRGEPLLPQTNFSWPPFRPCWLLRWPNVTIMLDCALDYPSLGNVFHHVHGERVFPLSPYRHGNNNQIHRNNPIEWTKFYTTEHLEKAIDLVTVVFFRETIFDITGRRFGPFCPIPDSDVTLLLDPSSLANILPESSRESLHLKKLGNYCEDVPCLKAVPGRSGSFVDVPRKLHPSSFDVTGQRLGPFCPLPDSDVTLLLDPSSLANISPESNRESGALKQLGNKDDSALSLDAVFSQLGATVDVLRNGHPFSVAGVRIDTEKLMEPPTEDPDLPALSWPACVEGTDQGRLDCAIPLYLTLMATNGREGIEWEWKIAMAMGPYNKKSSKMGKTDNLRVFDGQRYAAIRVSSEDLIIDIDDFELFAKTDVLIWELLSPLPTDLPERLGITKISLAQFQDLPAYVIHLPVFIRGVASGILPRLLSSQLENVAFGAVWATSKEFLSNLIALWRGGRRPFERFVIIVRDAPDLGQLQEFLRDDCRAVRLVAATPIWWVPPEAGPFDSPLLMTFHSPIIRLFFLSAPQPFYYRHTTPQRPHFR</sequence>
<evidence type="ECO:0000259" key="1">
    <source>
        <dbReference type="PROSITE" id="PS50181"/>
    </source>
</evidence>
<dbReference type="Proteomes" id="UP001177023">
    <property type="component" value="Unassembled WGS sequence"/>
</dbReference>
<feature type="domain" description="F-box" evidence="1">
    <location>
        <begin position="24"/>
        <end position="71"/>
    </location>
</feature>
<feature type="non-terminal residue" evidence="2">
    <location>
        <position position="1"/>
    </location>
</feature>
<keyword evidence="3" id="KW-1185">Reference proteome</keyword>
<dbReference type="EMBL" id="CATQJA010002707">
    <property type="protein sequence ID" value="CAJ0586038.1"/>
    <property type="molecule type" value="Genomic_DNA"/>
</dbReference>
<dbReference type="PROSITE" id="PS50181">
    <property type="entry name" value="FBOX"/>
    <property type="match status" value="1"/>
</dbReference>
<evidence type="ECO:0000313" key="2">
    <source>
        <dbReference type="EMBL" id="CAJ0586038.1"/>
    </source>
</evidence>
<dbReference type="AlphaFoldDB" id="A0AA36GF38"/>
<protein>
    <recommendedName>
        <fullName evidence="1">F-box domain-containing protein</fullName>
    </recommendedName>
</protein>
<gene>
    <name evidence="2" type="ORF">MSPICULIGERA_LOCUS24046</name>
</gene>
<organism evidence="2 3">
    <name type="scientific">Mesorhabditis spiculigera</name>
    <dbReference type="NCBI Taxonomy" id="96644"/>
    <lineage>
        <taxon>Eukaryota</taxon>
        <taxon>Metazoa</taxon>
        <taxon>Ecdysozoa</taxon>
        <taxon>Nematoda</taxon>
        <taxon>Chromadorea</taxon>
        <taxon>Rhabditida</taxon>
        <taxon>Rhabditina</taxon>
        <taxon>Rhabditomorpha</taxon>
        <taxon>Rhabditoidea</taxon>
        <taxon>Rhabditidae</taxon>
        <taxon>Mesorhabditinae</taxon>
        <taxon>Mesorhabditis</taxon>
    </lineage>
</organism>
<comment type="caution">
    <text evidence="2">The sequence shown here is derived from an EMBL/GenBank/DDBJ whole genome shotgun (WGS) entry which is preliminary data.</text>
</comment>
<accession>A0AA36GF38</accession>
<reference evidence="2" key="1">
    <citation type="submission" date="2023-06" db="EMBL/GenBank/DDBJ databases">
        <authorList>
            <person name="Delattre M."/>
        </authorList>
    </citation>
    <scope>NUCLEOTIDE SEQUENCE</scope>
    <source>
        <strain evidence="2">AF72</strain>
    </source>
</reference>
<evidence type="ECO:0000313" key="3">
    <source>
        <dbReference type="Proteomes" id="UP001177023"/>
    </source>
</evidence>
<name>A0AA36GF38_9BILA</name>